<proteinExistence type="predicted"/>
<dbReference type="HOGENOM" id="CLU_2838633_0_0_1"/>
<dbReference type="EnsemblMetazoa" id="SMAR007292-RA">
    <property type="protein sequence ID" value="SMAR007292-PA"/>
    <property type="gene ID" value="SMAR007292"/>
</dbReference>
<dbReference type="EMBL" id="JH431779">
    <property type="status" value="NOT_ANNOTATED_CDS"/>
    <property type="molecule type" value="Genomic_DNA"/>
</dbReference>
<reference evidence="3" key="1">
    <citation type="submission" date="2011-05" db="EMBL/GenBank/DDBJ databases">
        <authorList>
            <person name="Richards S.R."/>
            <person name="Qu J."/>
            <person name="Jiang H."/>
            <person name="Jhangiani S.N."/>
            <person name="Agravi P."/>
            <person name="Goodspeed R."/>
            <person name="Gross S."/>
            <person name="Mandapat C."/>
            <person name="Jackson L."/>
            <person name="Mathew T."/>
            <person name="Pu L."/>
            <person name="Thornton R."/>
            <person name="Saada N."/>
            <person name="Wilczek-Boney K.B."/>
            <person name="Lee S."/>
            <person name="Kovar C."/>
            <person name="Wu Y."/>
            <person name="Scherer S.E."/>
            <person name="Worley K.C."/>
            <person name="Muzny D.M."/>
            <person name="Gibbs R."/>
        </authorList>
    </citation>
    <scope>NUCLEOTIDE SEQUENCE</scope>
    <source>
        <strain evidence="3">Brora</strain>
    </source>
</reference>
<feature type="chain" id="PRO_5004579794" evidence="1">
    <location>
        <begin position="24"/>
        <end position="66"/>
    </location>
</feature>
<keyword evidence="1" id="KW-0732">Signal</keyword>
<organism evidence="2 3">
    <name type="scientific">Strigamia maritima</name>
    <name type="common">European centipede</name>
    <name type="synonym">Geophilus maritimus</name>
    <dbReference type="NCBI Taxonomy" id="126957"/>
    <lineage>
        <taxon>Eukaryota</taxon>
        <taxon>Metazoa</taxon>
        <taxon>Ecdysozoa</taxon>
        <taxon>Arthropoda</taxon>
        <taxon>Myriapoda</taxon>
        <taxon>Chilopoda</taxon>
        <taxon>Pleurostigmophora</taxon>
        <taxon>Geophilomorpha</taxon>
        <taxon>Linotaeniidae</taxon>
        <taxon>Strigamia</taxon>
    </lineage>
</organism>
<accession>T1J175</accession>
<keyword evidence="3" id="KW-1185">Reference proteome</keyword>
<protein>
    <submittedName>
        <fullName evidence="2">Uncharacterized protein</fullName>
    </submittedName>
</protein>
<sequence>MNKGLILLLVSAFVLLYVKYLETDVQVRRTANAALGIRINAVILGNKNVVLPLGFVIGALKIWEDA</sequence>
<reference evidence="2" key="2">
    <citation type="submission" date="2015-02" db="UniProtKB">
        <authorList>
            <consortium name="EnsemblMetazoa"/>
        </authorList>
    </citation>
    <scope>IDENTIFICATION</scope>
</reference>
<evidence type="ECO:0000313" key="3">
    <source>
        <dbReference type="Proteomes" id="UP000014500"/>
    </source>
</evidence>
<name>T1J175_STRMM</name>
<dbReference type="AlphaFoldDB" id="T1J175"/>
<feature type="signal peptide" evidence="1">
    <location>
        <begin position="1"/>
        <end position="23"/>
    </location>
</feature>
<evidence type="ECO:0000313" key="2">
    <source>
        <dbReference type="EnsemblMetazoa" id="SMAR007292-PA"/>
    </source>
</evidence>
<dbReference type="Proteomes" id="UP000014500">
    <property type="component" value="Unassembled WGS sequence"/>
</dbReference>
<evidence type="ECO:0000256" key="1">
    <source>
        <dbReference type="SAM" id="SignalP"/>
    </source>
</evidence>